<feature type="non-terminal residue" evidence="1">
    <location>
        <position position="1"/>
    </location>
</feature>
<name>X1JSU6_9ZZZZ</name>
<gene>
    <name evidence="1" type="ORF">S06H3_04480</name>
</gene>
<dbReference type="AlphaFoldDB" id="X1JSU6"/>
<reference evidence="1" key="1">
    <citation type="journal article" date="2014" name="Front. Microbiol.">
        <title>High frequency of phylogenetically diverse reductive dehalogenase-homologous genes in deep subseafloor sedimentary metagenomes.</title>
        <authorList>
            <person name="Kawai M."/>
            <person name="Futagami T."/>
            <person name="Toyoda A."/>
            <person name="Takaki Y."/>
            <person name="Nishi S."/>
            <person name="Hori S."/>
            <person name="Arai W."/>
            <person name="Tsubouchi T."/>
            <person name="Morono Y."/>
            <person name="Uchiyama I."/>
            <person name="Ito T."/>
            <person name="Fujiyama A."/>
            <person name="Inagaki F."/>
            <person name="Takami H."/>
        </authorList>
    </citation>
    <scope>NUCLEOTIDE SEQUENCE</scope>
    <source>
        <strain evidence="1">Expedition CK06-06</strain>
    </source>
</reference>
<proteinExistence type="predicted"/>
<sequence length="117" mass="13210">GFMREIEFKLPSGKKVKMRESTGLDQLAARRRFIGKDADEKANIPWEEISNCIIEIGGMKSVKGYEQLLQLSNKDLTALLFAYNEFNTLTAEEMKDLKSFFDSEKTSGKSPKPVITA</sequence>
<accession>X1JSU6</accession>
<comment type="caution">
    <text evidence="1">The sequence shown here is derived from an EMBL/GenBank/DDBJ whole genome shotgun (WGS) entry which is preliminary data.</text>
</comment>
<protein>
    <submittedName>
        <fullName evidence="1">Uncharacterized protein</fullName>
    </submittedName>
</protein>
<organism evidence="1">
    <name type="scientific">marine sediment metagenome</name>
    <dbReference type="NCBI Taxonomy" id="412755"/>
    <lineage>
        <taxon>unclassified sequences</taxon>
        <taxon>metagenomes</taxon>
        <taxon>ecological metagenomes</taxon>
    </lineage>
</organism>
<evidence type="ECO:0000313" key="1">
    <source>
        <dbReference type="EMBL" id="GAH97821.1"/>
    </source>
</evidence>
<dbReference type="EMBL" id="BARV01001574">
    <property type="protein sequence ID" value="GAH97821.1"/>
    <property type="molecule type" value="Genomic_DNA"/>
</dbReference>